<keyword evidence="3" id="KW-1185">Reference proteome</keyword>
<evidence type="ECO:0000313" key="2">
    <source>
        <dbReference type="EMBL" id="OTF80284.1"/>
    </source>
</evidence>
<accession>A0A1Y3BJW2</accession>
<comment type="caution">
    <text evidence="2">The sequence shown here is derived from an EMBL/GenBank/DDBJ whole genome shotgun (WGS) entry which is preliminary data.</text>
</comment>
<name>A0A1Y3BJW2_EURMA</name>
<feature type="domain" description="WDR36/Utp21 C-terminal" evidence="1">
    <location>
        <begin position="21"/>
        <end position="228"/>
    </location>
</feature>
<protein>
    <recommendedName>
        <fullName evidence="1">WDR36/Utp21 C-terminal domain-containing protein</fullName>
    </recommendedName>
</protein>
<evidence type="ECO:0000313" key="3">
    <source>
        <dbReference type="Proteomes" id="UP000194236"/>
    </source>
</evidence>
<gene>
    <name evidence="2" type="ORF">BLA29_002887</name>
</gene>
<dbReference type="OrthoDB" id="6497870at2759"/>
<reference evidence="2 3" key="1">
    <citation type="submission" date="2017-03" db="EMBL/GenBank/DDBJ databases">
        <title>Genome Survey of Euroglyphus maynei.</title>
        <authorList>
            <person name="Arlian L.G."/>
            <person name="Morgan M.S."/>
            <person name="Rider S.D."/>
        </authorList>
    </citation>
    <scope>NUCLEOTIDE SEQUENCE [LARGE SCALE GENOMIC DNA]</scope>
    <source>
        <strain evidence="2">Arlian Lab</strain>
        <tissue evidence="2">Whole body</tissue>
    </source>
</reference>
<organism evidence="2 3">
    <name type="scientific">Euroglyphus maynei</name>
    <name type="common">Mayne's house dust mite</name>
    <dbReference type="NCBI Taxonomy" id="6958"/>
    <lineage>
        <taxon>Eukaryota</taxon>
        <taxon>Metazoa</taxon>
        <taxon>Ecdysozoa</taxon>
        <taxon>Arthropoda</taxon>
        <taxon>Chelicerata</taxon>
        <taxon>Arachnida</taxon>
        <taxon>Acari</taxon>
        <taxon>Acariformes</taxon>
        <taxon>Sarcoptiformes</taxon>
        <taxon>Astigmata</taxon>
        <taxon>Psoroptidia</taxon>
        <taxon>Analgoidea</taxon>
        <taxon>Pyroglyphidae</taxon>
        <taxon>Pyroglyphinae</taxon>
        <taxon>Euroglyphus</taxon>
    </lineage>
</organism>
<dbReference type="GO" id="GO:0034388">
    <property type="term" value="C:Pwp2p-containing subcomplex of 90S preribosome"/>
    <property type="evidence" value="ECO:0007669"/>
    <property type="project" value="TreeGrafter"/>
</dbReference>
<dbReference type="PANTHER" id="PTHR22840">
    <property type="entry name" value="WD REPEAT-CONTAINING PROTEIN 36"/>
    <property type="match status" value="1"/>
</dbReference>
<sequence>MITSETDNSQNILEYRYKSPEQISTDLITLSSVASYQWKNLLQLDLIRKRNKPKEVLEKPTVAPFFLPSISGLEPKFDLSKKQDNDDDEMRASISNEKSISNYLITTFAQSLQQHFHRNNLTEFFQQMKSLGPSKIDAEIRSIGIESTGTIDFMLYFLRMIETIIESNCNFELCNAYMGLFIKCHTETICKNEKLFERIDSIAKLINDKWYRLQRSLDRSISLIEFLRNALI</sequence>
<dbReference type="GO" id="GO:0032040">
    <property type="term" value="C:small-subunit processome"/>
    <property type="evidence" value="ECO:0007669"/>
    <property type="project" value="InterPro"/>
</dbReference>
<dbReference type="AlphaFoldDB" id="A0A1Y3BJW2"/>
<dbReference type="InterPro" id="IPR007319">
    <property type="entry name" value="WDR36/Utp21_C"/>
</dbReference>
<evidence type="ECO:0000259" key="1">
    <source>
        <dbReference type="Pfam" id="PF04192"/>
    </source>
</evidence>
<dbReference type="Pfam" id="PF04192">
    <property type="entry name" value="Utp21"/>
    <property type="match status" value="1"/>
</dbReference>
<dbReference type="PANTHER" id="PTHR22840:SF12">
    <property type="entry name" value="WD REPEAT-CONTAINING PROTEIN 36"/>
    <property type="match status" value="1"/>
</dbReference>
<dbReference type="EMBL" id="MUJZ01019062">
    <property type="protein sequence ID" value="OTF80284.1"/>
    <property type="molecule type" value="Genomic_DNA"/>
</dbReference>
<dbReference type="GO" id="GO:0006364">
    <property type="term" value="P:rRNA processing"/>
    <property type="evidence" value="ECO:0007669"/>
    <property type="project" value="InterPro"/>
</dbReference>
<proteinExistence type="predicted"/>
<dbReference type="Proteomes" id="UP000194236">
    <property type="component" value="Unassembled WGS sequence"/>
</dbReference>